<evidence type="ECO:0000313" key="3">
    <source>
        <dbReference type="Proteomes" id="UP000030013"/>
    </source>
</evidence>
<feature type="region of interest" description="Disordered" evidence="1">
    <location>
        <begin position="416"/>
        <end position="453"/>
    </location>
</feature>
<feature type="compositionally biased region" description="Basic and acidic residues" evidence="1">
    <location>
        <begin position="430"/>
        <end position="439"/>
    </location>
</feature>
<keyword evidence="3" id="KW-1185">Reference proteome</keyword>
<proteinExistence type="predicted"/>
<reference evidence="2 3" key="1">
    <citation type="submission" date="2013-08" db="EMBL/GenBank/DDBJ databases">
        <title>The genome sequence of Knoellia aerolata.</title>
        <authorList>
            <person name="Zhu W."/>
            <person name="Wang G."/>
        </authorList>
    </citation>
    <scope>NUCLEOTIDE SEQUENCE [LARGE SCALE GENOMIC DNA]</scope>
    <source>
        <strain evidence="2 3">DSM 18566</strain>
    </source>
</reference>
<sequence length="453" mass="48434">MDGRAMLRTWGEVVESAGELWETLPGGADPMVAAPTNAEDALMGRLQSMNSTLLRNSRGREWPGEGPADERLLTISGNLIRAAELVQRYRSDVTLTRAPVQADLEAAKARLMHTLYIGAHGVHVALGQDLRALQDGRLAGRATFPLTPVRAARDRLASFEAIAGSYVSRTYPAALRDEHRSTPEPNRVSNALATWEIQTHRTLATSISGANLMAITQTHAWVLMAAQRLLHAAAEAGAIDKDQFKGRLSPALEAAQASWGNVATTWGNLTPLSAQRIDPNLVGATHETRAALLELVHDRTGPASVTTIATRADLVDIAQTLQQTISASVDLAHGLLAATGDTTLSIGARAALTMSTELDSHRPQNSADPIEAAVDANDVVGNRQISLPDPIRGALKQQGQRVVDTSTSAARAAAILDRAGEAPQTSQERMNGRSHERRAPSRALVPNQRGCER</sequence>
<dbReference type="AlphaFoldDB" id="A0A0A0JYQ0"/>
<evidence type="ECO:0000256" key="1">
    <source>
        <dbReference type="SAM" id="MobiDB-lite"/>
    </source>
</evidence>
<dbReference type="Proteomes" id="UP000030013">
    <property type="component" value="Unassembled WGS sequence"/>
</dbReference>
<protein>
    <submittedName>
        <fullName evidence="2">Uncharacterized protein</fullName>
    </submittedName>
</protein>
<dbReference type="EMBL" id="AVPL01000011">
    <property type="protein sequence ID" value="KGN41859.1"/>
    <property type="molecule type" value="Genomic_DNA"/>
</dbReference>
<gene>
    <name evidence="2" type="ORF">N801_04035</name>
</gene>
<comment type="caution">
    <text evidence="2">The sequence shown here is derived from an EMBL/GenBank/DDBJ whole genome shotgun (WGS) entry which is preliminary data.</text>
</comment>
<accession>A0A0A0JYQ0</accession>
<organism evidence="2 3">
    <name type="scientific">Knoellia aerolata DSM 18566</name>
    <dbReference type="NCBI Taxonomy" id="1385519"/>
    <lineage>
        <taxon>Bacteria</taxon>
        <taxon>Bacillati</taxon>
        <taxon>Actinomycetota</taxon>
        <taxon>Actinomycetes</taxon>
        <taxon>Micrococcales</taxon>
        <taxon>Intrasporangiaceae</taxon>
        <taxon>Knoellia</taxon>
    </lineage>
</organism>
<name>A0A0A0JYQ0_9MICO</name>
<dbReference type="eggNOG" id="ENOG5033XCU">
    <property type="taxonomic scope" value="Bacteria"/>
</dbReference>
<evidence type="ECO:0000313" key="2">
    <source>
        <dbReference type="EMBL" id="KGN41859.1"/>
    </source>
</evidence>